<dbReference type="EMBL" id="KZ678462">
    <property type="protein sequence ID" value="PSR83297.1"/>
    <property type="molecule type" value="Genomic_DNA"/>
</dbReference>
<organism evidence="1 2">
    <name type="scientific">Coniella lustricola</name>
    <dbReference type="NCBI Taxonomy" id="2025994"/>
    <lineage>
        <taxon>Eukaryota</taxon>
        <taxon>Fungi</taxon>
        <taxon>Dikarya</taxon>
        <taxon>Ascomycota</taxon>
        <taxon>Pezizomycotina</taxon>
        <taxon>Sordariomycetes</taxon>
        <taxon>Sordariomycetidae</taxon>
        <taxon>Diaporthales</taxon>
        <taxon>Schizoparmaceae</taxon>
        <taxon>Coniella</taxon>
    </lineage>
</organism>
<dbReference type="AlphaFoldDB" id="A0A2T3A5L2"/>
<gene>
    <name evidence="1" type="ORF">BD289DRAFT_287511</name>
</gene>
<dbReference type="Proteomes" id="UP000241462">
    <property type="component" value="Unassembled WGS sequence"/>
</dbReference>
<proteinExistence type="predicted"/>
<name>A0A2T3A5L2_9PEZI</name>
<protein>
    <submittedName>
        <fullName evidence="1">Uncharacterized protein</fullName>
    </submittedName>
</protein>
<accession>A0A2T3A5L2</accession>
<keyword evidence="2" id="KW-1185">Reference proteome</keyword>
<sequence length="169" mass="18784">MPGLNDEVLPPFLEPLHGEHCDHHTHLRMHCRIVQQGPCITMLPLGALRPSFLLVPLVLSPSFLADPTVRRPGEESRAEGLVSSRVQPCPTDGGVRSPGPKWISLVEPGTFNRLSSRPDRGTAPRRVSTIVLALFRSRLSLKVPHSLSLKSMMRIRRDYPSHTTLFSTC</sequence>
<evidence type="ECO:0000313" key="2">
    <source>
        <dbReference type="Proteomes" id="UP000241462"/>
    </source>
</evidence>
<reference evidence="1 2" key="1">
    <citation type="journal article" date="2018" name="Mycol. Prog.">
        <title>Coniella lustricola, a new species from submerged detritus.</title>
        <authorList>
            <person name="Raudabaugh D.B."/>
            <person name="Iturriaga T."/>
            <person name="Carver A."/>
            <person name="Mondo S."/>
            <person name="Pangilinan J."/>
            <person name="Lipzen A."/>
            <person name="He G."/>
            <person name="Amirebrahimi M."/>
            <person name="Grigoriev I.V."/>
            <person name="Miller A.N."/>
        </authorList>
    </citation>
    <scope>NUCLEOTIDE SEQUENCE [LARGE SCALE GENOMIC DNA]</scope>
    <source>
        <strain evidence="1 2">B22-T-1</strain>
    </source>
</reference>
<evidence type="ECO:0000313" key="1">
    <source>
        <dbReference type="EMBL" id="PSR83297.1"/>
    </source>
</evidence>
<dbReference type="InParanoid" id="A0A2T3A5L2"/>